<keyword evidence="5 10" id="KW-0175">Coiled coil</keyword>
<dbReference type="InterPro" id="IPR040468">
    <property type="entry name" value="TRAF3IP1_N"/>
</dbReference>
<feature type="domain" description="TRAF3-interacting protein 1 N-terminal" evidence="12">
    <location>
        <begin position="5"/>
        <end position="116"/>
    </location>
</feature>
<dbReference type="Gene3D" id="1.10.418.50">
    <property type="entry name" value="Microtubule-binding protein MIP-T3"/>
    <property type="match status" value="1"/>
</dbReference>
<evidence type="ECO:0000256" key="4">
    <source>
        <dbReference type="ARBA" id="ARBA00022794"/>
    </source>
</evidence>
<dbReference type="GO" id="GO:0042073">
    <property type="term" value="P:intraciliary transport"/>
    <property type="evidence" value="ECO:0007669"/>
    <property type="project" value="TreeGrafter"/>
</dbReference>
<keyword evidence="3" id="KW-0963">Cytoplasm</keyword>
<feature type="coiled-coil region" evidence="10">
    <location>
        <begin position="584"/>
        <end position="611"/>
    </location>
</feature>
<dbReference type="AlphaFoldDB" id="A0A1G4IHY0"/>
<dbReference type="GO" id="GO:0070507">
    <property type="term" value="P:regulation of microtubule cytoskeleton organization"/>
    <property type="evidence" value="ECO:0007669"/>
    <property type="project" value="TreeGrafter"/>
</dbReference>
<dbReference type="GO" id="GO:0036064">
    <property type="term" value="C:ciliary basal body"/>
    <property type="evidence" value="ECO:0007669"/>
    <property type="project" value="TreeGrafter"/>
</dbReference>
<dbReference type="PANTHER" id="PTHR31363">
    <property type="entry name" value="TRAF3-INTERACTING PROTEIN 1"/>
    <property type="match status" value="1"/>
</dbReference>
<evidence type="ECO:0000256" key="1">
    <source>
        <dbReference type="ARBA" id="ARBA00004120"/>
    </source>
</evidence>
<dbReference type="InterPro" id="IPR042576">
    <property type="entry name" value="TRAF3IP1_N_sf"/>
</dbReference>
<keyword evidence="4" id="KW-0970">Cilium biogenesis/degradation</keyword>
<dbReference type="InterPro" id="IPR041476">
    <property type="entry name" value="TRAF3IP1_C"/>
</dbReference>
<evidence type="ECO:0000256" key="10">
    <source>
        <dbReference type="SAM" id="Coils"/>
    </source>
</evidence>
<proteinExistence type="inferred from homology"/>
<keyword evidence="15" id="KW-1185">Reference proteome</keyword>
<comment type="subcellular location">
    <subcellularLocation>
        <location evidence="2">Cytoplasm</location>
        <location evidence="2">Cytoskeleton</location>
        <location evidence="2">Cilium axoneme</location>
    </subcellularLocation>
    <subcellularLocation>
        <location evidence="1">Cytoplasm</location>
        <location evidence="1">Cytoskeleton</location>
        <location evidence="1">Cilium basal body</location>
    </subcellularLocation>
</comment>
<dbReference type="GO" id="GO:0005930">
    <property type="term" value="C:axoneme"/>
    <property type="evidence" value="ECO:0007669"/>
    <property type="project" value="UniProtKB-SubCell"/>
</dbReference>
<dbReference type="EMBL" id="CZPT02001779">
    <property type="protein sequence ID" value="SCU72066.1"/>
    <property type="molecule type" value="Genomic_DNA"/>
</dbReference>
<dbReference type="Pfam" id="PF10243">
    <property type="entry name" value="MIP-T3"/>
    <property type="match status" value="1"/>
</dbReference>
<dbReference type="InterPro" id="IPR018799">
    <property type="entry name" value="TRAF3IP1"/>
</dbReference>
<comment type="caution">
    <text evidence="14">The sequence shown here is derived from an EMBL/GenBank/DDBJ whole genome shotgun (WGS) entry which is preliminary data.</text>
</comment>
<dbReference type="GO" id="GO:0060271">
    <property type="term" value="P:cilium assembly"/>
    <property type="evidence" value="ECO:0007669"/>
    <property type="project" value="TreeGrafter"/>
</dbReference>
<evidence type="ECO:0000256" key="2">
    <source>
        <dbReference type="ARBA" id="ARBA00004430"/>
    </source>
</evidence>
<feature type="compositionally biased region" description="Low complexity" evidence="11">
    <location>
        <begin position="364"/>
        <end position="373"/>
    </location>
</feature>
<dbReference type="PANTHER" id="PTHR31363:SF0">
    <property type="entry name" value="TRAF3-INTERACTING PROTEIN 1"/>
    <property type="match status" value="1"/>
</dbReference>
<reference evidence="14" key="1">
    <citation type="submission" date="2016-09" db="EMBL/GenBank/DDBJ databases">
        <authorList>
            <person name="Hebert L."/>
            <person name="Moumen B."/>
        </authorList>
    </citation>
    <scope>NUCLEOTIDE SEQUENCE [LARGE SCALE GENOMIC DNA]</scope>
    <source>
        <strain evidence="14">OVI</strain>
    </source>
</reference>
<evidence type="ECO:0000256" key="11">
    <source>
        <dbReference type="SAM" id="MobiDB-lite"/>
    </source>
</evidence>
<keyword evidence="6" id="KW-0206">Cytoskeleton</keyword>
<evidence type="ECO:0000259" key="12">
    <source>
        <dbReference type="Pfam" id="PF10243"/>
    </source>
</evidence>
<feature type="compositionally biased region" description="Basic and acidic residues" evidence="11">
    <location>
        <begin position="143"/>
        <end position="337"/>
    </location>
</feature>
<dbReference type="GO" id="GO:0048731">
    <property type="term" value="P:system development"/>
    <property type="evidence" value="ECO:0007669"/>
    <property type="project" value="UniProtKB-ARBA"/>
</dbReference>
<protein>
    <recommendedName>
        <fullName evidence="9">TRAF3-interacting protein 1</fullName>
    </recommendedName>
</protein>
<accession>A0A1G4IHY0</accession>
<evidence type="ECO:0000259" key="13">
    <source>
        <dbReference type="Pfam" id="PF17749"/>
    </source>
</evidence>
<dbReference type="FunFam" id="1.10.418.50:FF:000001">
    <property type="entry name" value="TRAF3-interacting protein 1 isoform X1"/>
    <property type="match status" value="1"/>
</dbReference>
<dbReference type="Proteomes" id="UP000195570">
    <property type="component" value="Unassembled WGS sequence"/>
</dbReference>
<feature type="compositionally biased region" description="Polar residues" evidence="11">
    <location>
        <begin position="385"/>
        <end position="395"/>
    </location>
</feature>
<feature type="compositionally biased region" description="Basic and acidic residues" evidence="11">
    <location>
        <begin position="487"/>
        <end position="496"/>
    </location>
</feature>
<evidence type="ECO:0000313" key="15">
    <source>
        <dbReference type="Proteomes" id="UP000195570"/>
    </source>
</evidence>
<dbReference type="GO" id="GO:0030992">
    <property type="term" value="C:intraciliary transport particle B"/>
    <property type="evidence" value="ECO:0007669"/>
    <property type="project" value="TreeGrafter"/>
</dbReference>
<name>A0A1G4IHY0_TRYEQ</name>
<evidence type="ECO:0000256" key="7">
    <source>
        <dbReference type="ARBA" id="ARBA00023273"/>
    </source>
</evidence>
<feature type="compositionally biased region" description="Basic and acidic residues" evidence="11">
    <location>
        <begin position="430"/>
        <end position="445"/>
    </location>
</feature>
<dbReference type="VEuPathDB" id="TriTrypDB:TEOVI_000364800"/>
<dbReference type="GeneID" id="92377588"/>
<dbReference type="Pfam" id="PF17749">
    <property type="entry name" value="MIP-T3_C"/>
    <property type="match status" value="1"/>
</dbReference>
<evidence type="ECO:0000256" key="5">
    <source>
        <dbReference type="ARBA" id="ARBA00023054"/>
    </source>
</evidence>
<keyword evidence="7" id="KW-0966">Cell projection</keyword>
<comment type="similarity">
    <text evidence="8">Belongs to the TRAF3IP1 family.</text>
</comment>
<evidence type="ECO:0000256" key="8">
    <source>
        <dbReference type="ARBA" id="ARBA00043971"/>
    </source>
</evidence>
<feature type="region of interest" description="Disordered" evidence="11">
    <location>
        <begin position="128"/>
        <end position="526"/>
    </location>
</feature>
<gene>
    <name evidence="14" type="ORF">TEOVI_000364800</name>
</gene>
<feature type="domain" description="TRAF3-interacting protein 1 C-terminal" evidence="13">
    <location>
        <begin position="472"/>
        <end position="632"/>
    </location>
</feature>
<sequence>MPEAYIEETQSKLGAVISSPKLSEKLLLKPPFRFLHDIVTSFIKATGFPEGLYPEDMLDSANVSDKEKKIQFLSLLIAAVESATGSKVSANPSKIVAGHEPEQTNELLQLLASCAALPSDKKAAAVKAAKSAGDATKSSSSKGGDDDEKRKRREEEKKKRKEEEGDGEKKKHKEEDGEKKKHKEEDGEKKKHREEDGEKKKHKEEDSEKKKRKEGEGEEKKKHKEEDGEKKKRKEEEGDGEKKKHRDEDGEKKKHREDDGERKKRKEEEGDGEKKKHKEEDGEKKKRKEEEGDEKKKHREDESERKKRKEEDGEKKKRKEEEGEKKKRKEEDGDGEKKKRRDEDDEERRRRHEERKRQEKKAAEQAQGSAGAEPSEGKGADGTTEGATGQQQLPTRQLIRKSSAGKAPPRSKASHEVVADDGSSANVAEVIRETKRGAAGEGSKEDGEENDWMRVAEQQAARPTKDSDGTLQDGEAKGYLGQQALRAKREQEEETARLAQDGGARGPREGGIIIHSNRAGKSGGTMAEGELSKLRQQLQLLTKASNPLGKLLESIHDDIDTMGRELEMWRSEARSQALAAADARRQTTESLQEVHAQLQALEDAISDQILKNHNIRRNIISNDNAIAGMVRMFVNPDALTR</sequence>
<dbReference type="GO" id="GO:0048513">
    <property type="term" value="P:animal organ development"/>
    <property type="evidence" value="ECO:0007669"/>
    <property type="project" value="UniProtKB-ARBA"/>
</dbReference>
<dbReference type="RefSeq" id="XP_067082627.1">
    <property type="nucleotide sequence ID" value="XM_067226526.1"/>
</dbReference>
<organism evidence="14 15">
    <name type="scientific">Trypanosoma equiperdum</name>
    <dbReference type="NCBI Taxonomy" id="5694"/>
    <lineage>
        <taxon>Eukaryota</taxon>
        <taxon>Discoba</taxon>
        <taxon>Euglenozoa</taxon>
        <taxon>Kinetoplastea</taxon>
        <taxon>Metakinetoplastina</taxon>
        <taxon>Trypanosomatida</taxon>
        <taxon>Trypanosomatidae</taxon>
        <taxon>Trypanosoma</taxon>
    </lineage>
</organism>
<evidence type="ECO:0000256" key="3">
    <source>
        <dbReference type="ARBA" id="ARBA00022490"/>
    </source>
</evidence>
<evidence type="ECO:0000256" key="9">
    <source>
        <dbReference type="ARBA" id="ARBA00070492"/>
    </source>
</evidence>
<evidence type="ECO:0000256" key="6">
    <source>
        <dbReference type="ARBA" id="ARBA00023212"/>
    </source>
</evidence>
<dbReference type="GO" id="GO:0008017">
    <property type="term" value="F:microtubule binding"/>
    <property type="evidence" value="ECO:0007669"/>
    <property type="project" value="InterPro"/>
</dbReference>
<evidence type="ECO:0000313" key="14">
    <source>
        <dbReference type="EMBL" id="SCU72066.1"/>
    </source>
</evidence>